<keyword evidence="13" id="KW-0175">Coiled coil</keyword>
<dbReference type="RefSeq" id="WP_217427477.1">
    <property type="nucleotide sequence ID" value="NZ_JABSNM010000007.1"/>
</dbReference>
<dbReference type="SMART" id="SM00388">
    <property type="entry name" value="HisKA"/>
    <property type="match status" value="1"/>
</dbReference>
<dbReference type="InterPro" id="IPR005467">
    <property type="entry name" value="His_kinase_dom"/>
</dbReference>
<proteinExistence type="predicted"/>
<sequence>MTAAPSRLFGPRRPLWPALRQLLVLLAAFAAVALSGWTGFVLSERHGMALMREDANHRLDLFASAVQGMIKRLEHIPATIQLNREIQALLLEPHHALRVSAANSYLRRLNAHLGSLAVFVLDERGIVVASSSDEIGDDSHLGEDMSFRPYFQEALSGQVGRHFAIGARTHQPGYFVSHPIRDGARILGVATIKISLEPIEQTWEMLGAPALLADTNGVVILSSRPEWRYTTLSDLSLDQRVDLQITRLYDEHALPRFPLPVSLGSGDDEEVEGVLPPGVLPPEDGLRPTRSSTLVLGRALDGMDWRLMIFPDLRGVRNQAVLHSMLSAVAAGFVLLLALFLNQRRRSMREKLEAKQLLERANAELEHKVARRTRALTETNARLRREIGEREQAEQTLRAAQDELVHAGKMAALGQLATGITHELAQPLGAIRTLAGNAVEFQRRGDQKAVSGNLNIITRLADQMGQIIQPLKGFARKSAAVPAATDVAHAVANALFLYDQRLRREGVVVRNDCVPGEVVAWCDPNRLEQVLINLIGNAADAMKDSPVRRLTISAGRDASAAPGDAPLRLDVADSGPGVPEAVRARLFEPFFTTKEAGVGLGLGLAISRDIVREFHGELEASNRPEGGACFTLRLPLPPGDAAADPDTVSPSIS</sequence>
<evidence type="ECO:0000256" key="9">
    <source>
        <dbReference type="ARBA" id="ARBA00022840"/>
    </source>
</evidence>
<evidence type="ECO:0000256" key="4">
    <source>
        <dbReference type="ARBA" id="ARBA00022475"/>
    </source>
</evidence>
<dbReference type="InterPro" id="IPR017055">
    <property type="entry name" value="Sig_transdc_His_kinase_DctB"/>
</dbReference>
<evidence type="ECO:0000256" key="14">
    <source>
        <dbReference type="SAM" id="Phobius"/>
    </source>
</evidence>
<dbReference type="EC" id="2.7.13.3" evidence="3"/>
<keyword evidence="17" id="KW-1185">Reference proteome</keyword>
<evidence type="ECO:0000256" key="7">
    <source>
        <dbReference type="ARBA" id="ARBA00022741"/>
    </source>
</evidence>
<evidence type="ECO:0000256" key="5">
    <source>
        <dbReference type="ARBA" id="ARBA00022679"/>
    </source>
</evidence>
<dbReference type="CDD" id="cd12914">
    <property type="entry name" value="PDC1_DGC_like"/>
    <property type="match status" value="1"/>
</dbReference>
<keyword evidence="11" id="KW-0902">Two-component regulatory system</keyword>
<keyword evidence="10 14" id="KW-1133">Transmembrane helix</keyword>
<comment type="subcellular location">
    <subcellularLocation>
        <location evidence="2">Cell membrane</location>
        <topology evidence="2">Multi-pass membrane protein</topology>
    </subcellularLocation>
</comment>
<evidence type="ECO:0000313" key="17">
    <source>
        <dbReference type="Proteomes" id="UP001516061"/>
    </source>
</evidence>
<keyword evidence="4" id="KW-1003">Cell membrane</keyword>
<feature type="transmembrane region" description="Helical" evidence="14">
    <location>
        <begin position="320"/>
        <end position="341"/>
    </location>
</feature>
<evidence type="ECO:0000313" key="16">
    <source>
        <dbReference type="EMBL" id="NRT56136.1"/>
    </source>
</evidence>
<accession>A0ABX2G2Y3</accession>
<keyword evidence="8 16" id="KW-0418">Kinase</keyword>
<dbReference type="PIRSF" id="PIRSF036431">
    <property type="entry name" value="STHK_DctB"/>
    <property type="match status" value="1"/>
</dbReference>
<evidence type="ECO:0000256" key="1">
    <source>
        <dbReference type="ARBA" id="ARBA00000085"/>
    </source>
</evidence>
<dbReference type="EMBL" id="JABSNM010000007">
    <property type="protein sequence ID" value="NRT56136.1"/>
    <property type="molecule type" value="Genomic_DNA"/>
</dbReference>
<comment type="caution">
    <text evidence="16">The sequence shown here is derived from an EMBL/GenBank/DDBJ whole genome shotgun (WGS) entry which is preliminary data.</text>
</comment>
<evidence type="ECO:0000259" key="15">
    <source>
        <dbReference type="PROSITE" id="PS50109"/>
    </source>
</evidence>
<evidence type="ECO:0000256" key="13">
    <source>
        <dbReference type="SAM" id="Coils"/>
    </source>
</evidence>
<dbReference type="Pfam" id="PF02518">
    <property type="entry name" value="HATPase_c"/>
    <property type="match status" value="1"/>
</dbReference>
<evidence type="ECO:0000256" key="11">
    <source>
        <dbReference type="ARBA" id="ARBA00023012"/>
    </source>
</evidence>
<comment type="catalytic activity">
    <reaction evidence="1">
        <text>ATP + protein L-histidine = ADP + protein N-phospho-L-histidine.</text>
        <dbReference type="EC" id="2.7.13.3"/>
    </reaction>
</comment>
<evidence type="ECO:0000256" key="6">
    <source>
        <dbReference type="ARBA" id="ARBA00022692"/>
    </source>
</evidence>
<gene>
    <name evidence="16" type="ORF">HNQ01_001872</name>
</gene>
<dbReference type="GO" id="GO:0004673">
    <property type="term" value="F:protein histidine kinase activity"/>
    <property type="evidence" value="ECO:0007669"/>
    <property type="project" value="UniProtKB-EC"/>
</dbReference>
<feature type="domain" description="Histidine kinase" evidence="15">
    <location>
        <begin position="419"/>
        <end position="638"/>
    </location>
</feature>
<dbReference type="Proteomes" id="UP001516061">
    <property type="component" value="Unassembled WGS sequence"/>
</dbReference>
<keyword evidence="6 14" id="KW-0812">Transmembrane</keyword>
<dbReference type="InterPro" id="IPR003661">
    <property type="entry name" value="HisK_dim/P_dom"/>
</dbReference>
<dbReference type="PANTHER" id="PTHR43065:SF46">
    <property type="entry name" value="C4-DICARBOXYLATE TRANSPORT SENSOR PROTEIN DCTB"/>
    <property type="match status" value="1"/>
</dbReference>
<name>A0ABX2G2Y3_9BURK</name>
<keyword evidence="9" id="KW-0067">ATP-binding</keyword>
<dbReference type="SMART" id="SM00387">
    <property type="entry name" value="HATPase_c"/>
    <property type="match status" value="1"/>
</dbReference>
<dbReference type="CDD" id="cd00082">
    <property type="entry name" value="HisKA"/>
    <property type="match status" value="1"/>
</dbReference>
<protein>
    <recommendedName>
        <fullName evidence="3">histidine kinase</fullName>
        <ecNumber evidence="3">2.7.13.3</ecNumber>
    </recommendedName>
</protein>
<reference evidence="16 17" key="1">
    <citation type="submission" date="2020-05" db="EMBL/GenBank/DDBJ databases">
        <title>Genomic Encyclopedia of Type Strains, Phase IV (KMG-V): Genome sequencing to study the core and pangenomes of soil and plant-associated prokaryotes.</title>
        <authorList>
            <person name="Whitman W."/>
        </authorList>
    </citation>
    <scope>NUCLEOTIDE SEQUENCE [LARGE SCALE GENOMIC DNA]</scope>
    <source>
        <strain evidence="16 17">C29</strain>
    </source>
</reference>
<dbReference type="PANTHER" id="PTHR43065">
    <property type="entry name" value="SENSOR HISTIDINE KINASE"/>
    <property type="match status" value="1"/>
</dbReference>
<keyword evidence="5 16" id="KW-0808">Transferase</keyword>
<evidence type="ECO:0000256" key="12">
    <source>
        <dbReference type="ARBA" id="ARBA00023136"/>
    </source>
</evidence>
<keyword evidence="12 14" id="KW-0472">Membrane</keyword>
<dbReference type="PROSITE" id="PS50109">
    <property type="entry name" value="HIS_KIN"/>
    <property type="match status" value="1"/>
</dbReference>
<keyword evidence="7" id="KW-0547">Nucleotide-binding</keyword>
<evidence type="ECO:0000256" key="8">
    <source>
        <dbReference type="ARBA" id="ARBA00022777"/>
    </source>
</evidence>
<evidence type="ECO:0000256" key="3">
    <source>
        <dbReference type="ARBA" id="ARBA00012438"/>
    </source>
</evidence>
<dbReference type="Pfam" id="PF02743">
    <property type="entry name" value="dCache_1"/>
    <property type="match status" value="1"/>
</dbReference>
<dbReference type="InterPro" id="IPR003594">
    <property type="entry name" value="HATPase_dom"/>
</dbReference>
<dbReference type="InterPro" id="IPR033479">
    <property type="entry name" value="dCache_1"/>
</dbReference>
<feature type="coiled-coil region" evidence="13">
    <location>
        <begin position="344"/>
        <end position="410"/>
    </location>
</feature>
<evidence type="ECO:0000256" key="2">
    <source>
        <dbReference type="ARBA" id="ARBA00004651"/>
    </source>
</evidence>
<evidence type="ECO:0000256" key="10">
    <source>
        <dbReference type="ARBA" id="ARBA00022989"/>
    </source>
</evidence>
<organism evidence="16 17">
    <name type="scientific">Sphaerotilus uruguayifluvii</name>
    <dbReference type="NCBI Taxonomy" id="2735897"/>
    <lineage>
        <taxon>Bacteria</taxon>
        <taxon>Pseudomonadati</taxon>
        <taxon>Pseudomonadota</taxon>
        <taxon>Betaproteobacteria</taxon>
        <taxon>Burkholderiales</taxon>
        <taxon>Sphaerotilaceae</taxon>
        <taxon>Sphaerotilus</taxon>
    </lineage>
</organism>